<dbReference type="SMART" id="SM00320">
    <property type="entry name" value="WD40"/>
    <property type="match status" value="3"/>
</dbReference>
<gene>
    <name evidence="3" type="ORF">BGZ96_000808</name>
</gene>
<proteinExistence type="predicted"/>
<protein>
    <recommendedName>
        <fullName evidence="5">WD40 repeat-like protein</fullName>
    </recommendedName>
</protein>
<dbReference type="InterPro" id="IPR001680">
    <property type="entry name" value="WD40_rpt"/>
</dbReference>
<feature type="compositionally biased region" description="Low complexity" evidence="2">
    <location>
        <begin position="828"/>
        <end position="837"/>
    </location>
</feature>
<feature type="repeat" description="WD" evidence="1">
    <location>
        <begin position="761"/>
        <end position="794"/>
    </location>
</feature>
<dbReference type="EMBL" id="JAAAIM010000112">
    <property type="protein sequence ID" value="KAG0294614.1"/>
    <property type="molecule type" value="Genomic_DNA"/>
</dbReference>
<keyword evidence="1" id="KW-0853">WD repeat</keyword>
<dbReference type="PANTHER" id="PTHR44099">
    <property type="entry name" value="RABCONNECTIN-3B, ISOFORM A"/>
    <property type="match status" value="1"/>
</dbReference>
<evidence type="ECO:0000313" key="3">
    <source>
        <dbReference type="EMBL" id="KAG0294614.1"/>
    </source>
</evidence>
<dbReference type="InterPro" id="IPR049916">
    <property type="entry name" value="WDR72-like"/>
</dbReference>
<evidence type="ECO:0000256" key="2">
    <source>
        <dbReference type="SAM" id="MobiDB-lite"/>
    </source>
</evidence>
<reference evidence="3 4" key="1">
    <citation type="journal article" date="2020" name="Fungal Divers.">
        <title>Resolving the Mortierellaceae phylogeny through synthesis of multi-gene phylogenetics and phylogenomics.</title>
        <authorList>
            <person name="Vandepol N."/>
            <person name="Liber J."/>
            <person name="Desiro A."/>
            <person name="Na H."/>
            <person name="Kennedy M."/>
            <person name="Barry K."/>
            <person name="Grigoriev I.V."/>
            <person name="Miller A.N."/>
            <person name="O'Donnell K."/>
            <person name="Stajich J.E."/>
            <person name="Bonito G."/>
        </authorList>
    </citation>
    <scope>NUCLEOTIDE SEQUENCE [LARGE SCALE GENOMIC DNA]</scope>
    <source>
        <strain evidence="3 4">AD045</strain>
    </source>
</reference>
<evidence type="ECO:0000256" key="1">
    <source>
        <dbReference type="PROSITE-ProRule" id="PRU00221"/>
    </source>
</evidence>
<comment type="caution">
    <text evidence="3">The sequence shown here is derived from an EMBL/GenBank/DDBJ whole genome shotgun (WGS) entry which is preliminary data.</text>
</comment>
<accession>A0ABQ7KAH1</accession>
<organism evidence="3 4">
    <name type="scientific">Linnemannia gamsii</name>
    <dbReference type="NCBI Taxonomy" id="64522"/>
    <lineage>
        <taxon>Eukaryota</taxon>
        <taxon>Fungi</taxon>
        <taxon>Fungi incertae sedis</taxon>
        <taxon>Mucoromycota</taxon>
        <taxon>Mortierellomycotina</taxon>
        <taxon>Mortierellomycetes</taxon>
        <taxon>Mortierellales</taxon>
        <taxon>Mortierellaceae</taxon>
        <taxon>Linnemannia</taxon>
    </lineage>
</organism>
<dbReference type="InterPro" id="IPR016024">
    <property type="entry name" value="ARM-type_fold"/>
</dbReference>
<dbReference type="SUPFAM" id="SSF48371">
    <property type="entry name" value="ARM repeat"/>
    <property type="match status" value="1"/>
</dbReference>
<dbReference type="Pfam" id="PF00400">
    <property type="entry name" value="WD40"/>
    <property type="match status" value="3"/>
</dbReference>
<keyword evidence="4" id="KW-1185">Reference proteome</keyword>
<dbReference type="InterPro" id="IPR011989">
    <property type="entry name" value="ARM-like"/>
</dbReference>
<feature type="compositionally biased region" description="Polar residues" evidence="2">
    <location>
        <begin position="345"/>
        <end position="354"/>
    </location>
</feature>
<feature type="region of interest" description="Disordered" evidence="2">
    <location>
        <begin position="811"/>
        <end position="837"/>
    </location>
</feature>
<dbReference type="PANTHER" id="PTHR44099:SF4">
    <property type="entry name" value="RABCONNECTIN-3B, ISOFORM A"/>
    <property type="match status" value="1"/>
</dbReference>
<dbReference type="Gene3D" id="1.25.10.10">
    <property type="entry name" value="Leucine-rich Repeat Variant"/>
    <property type="match status" value="1"/>
</dbReference>
<name>A0ABQ7KAH1_9FUNG</name>
<evidence type="ECO:0008006" key="5">
    <source>
        <dbReference type="Google" id="ProtNLM"/>
    </source>
</evidence>
<feature type="compositionally biased region" description="Low complexity" evidence="2">
    <location>
        <begin position="319"/>
        <end position="334"/>
    </location>
</feature>
<feature type="compositionally biased region" description="Gly residues" evidence="2">
    <location>
        <begin position="817"/>
        <end position="827"/>
    </location>
</feature>
<dbReference type="InterPro" id="IPR011044">
    <property type="entry name" value="Quino_amine_DH_bsu"/>
</dbReference>
<dbReference type="InterPro" id="IPR015943">
    <property type="entry name" value="WD40/YVTN_repeat-like_dom_sf"/>
</dbReference>
<sequence length="886" mass="94862">MASASLSIPIAFWSQSTPTATISATLACDGYVVAGLEEGLIWVFKATCGPTEESSVDGPPKDIVSLEPCTLLVGHSSRITALQSMHVEGDTKSTYEWILISASEDGEVKKWNLVDGRCLQSNPFAFIGVPTYLGVISTVEKTVSGPKFILCAGLSNEACILDATSLEVVRVWGGHQDWVYCAVLPGDDQHQSRILSVSADCKLSLWIFDAASLAVVKSKVFEICSNTNDSIVSLVPCHQDSTWAALVTRSNVQLQQRNSHPKVDVLEHSAMEPRYEVPSGESSVGATATGSKATVPVVVMNLKYVLTTLSPTRNADQQPDPSGSKSSTVSSPEPQVSTRHRRIFSGQSRASAKTKTGAVDEPAALSEMAQKCLRAAKVVLGLLVTEDDAYAVSIRNLLDIPPPTKAIALGLRGAHGNISIRAPVSESEVSDSWCVSPTVTASKLIVILSLSKMIAAAQGLDVDMDTWSKGYCNATQDSVGKKFCPPSFSFLAKYWQDPQVEIQEVTKTILLSAIGRMSKADIASLVKYWAAFLPAAALPDSCSSQFMARSAIILGIIGAEDAEALPEKVRKLAALSLTILLNDDSRVSYKVASIDLLSQGFASWQPFIRADAVLKTLFLMAMDTHAANSLVSRRARRAIAQIALVNPALFATTLTQDILDSKRPSDRTGLLKLISVFSRKNPAVLYNGIPRLAEAIVKSLDPNVPNMRESLLPVGTSVLLDLVQSYPQLDVHVGSQKLAVGTAEGPIVVYDLQTATRWQILEGHTKTASAVAFSRDGKTIVSCSVKEGSVRFWQPNPGFFGMLMGGSSLWGPKSSSSGGGGGGGSGHPGSMPSLSSQQSSRSFDFALQESIVTGSEEQLLNHIRLEWTGDRVAKLSIYDHIMSFNV</sequence>
<dbReference type="SUPFAM" id="SSF50969">
    <property type="entry name" value="YVTN repeat-like/Quinoprotein amine dehydrogenase"/>
    <property type="match status" value="1"/>
</dbReference>
<dbReference type="PROSITE" id="PS50082">
    <property type="entry name" value="WD_REPEATS_2"/>
    <property type="match status" value="1"/>
</dbReference>
<dbReference type="Proteomes" id="UP001194696">
    <property type="component" value="Unassembled WGS sequence"/>
</dbReference>
<evidence type="ECO:0000313" key="4">
    <source>
        <dbReference type="Proteomes" id="UP001194696"/>
    </source>
</evidence>
<feature type="region of interest" description="Disordered" evidence="2">
    <location>
        <begin position="310"/>
        <end position="358"/>
    </location>
</feature>
<feature type="region of interest" description="Disordered" evidence="2">
    <location>
        <begin position="268"/>
        <end position="288"/>
    </location>
</feature>
<dbReference type="Gene3D" id="2.130.10.10">
    <property type="entry name" value="YVTN repeat-like/Quinoprotein amine dehydrogenase"/>
    <property type="match status" value="2"/>
</dbReference>